<evidence type="ECO:0000256" key="4">
    <source>
        <dbReference type="RuleBase" id="RU000656"/>
    </source>
</evidence>
<protein>
    <submittedName>
        <fullName evidence="6">Pro-neuropeptide Y</fullName>
    </submittedName>
</protein>
<organism evidence="6">
    <name type="scientific">Schizaphis graminum</name>
    <name type="common">Green bug aphid</name>
    <dbReference type="NCBI Taxonomy" id="13262"/>
    <lineage>
        <taxon>Eukaryota</taxon>
        <taxon>Metazoa</taxon>
        <taxon>Ecdysozoa</taxon>
        <taxon>Arthropoda</taxon>
        <taxon>Hexapoda</taxon>
        <taxon>Insecta</taxon>
        <taxon>Pterygota</taxon>
        <taxon>Neoptera</taxon>
        <taxon>Paraneoptera</taxon>
        <taxon>Hemiptera</taxon>
        <taxon>Sternorrhyncha</taxon>
        <taxon>Aphidomorpha</taxon>
        <taxon>Aphidoidea</taxon>
        <taxon>Aphididae</taxon>
        <taxon>Aphidini</taxon>
        <taxon>Schizaphis</taxon>
    </lineage>
</organism>
<dbReference type="AlphaFoldDB" id="A0A2S2P4Z8"/>
<feature type="transmembrane region" description="Helical" evidence="5">
    <location>
        <begin position="12"/>
        <end position="35"/>
    </location>
</feature>
<evidence type="ECO:0000256" key="2">
    <source>
        <dbReference type="ARBA" id="ARBA00010022"/>
    </source>
</evidence>
<sequence>MHQNNNSNMVRVVVYIGFVVYVMALATTCCCHPVTSSEVESIARPTRPKTFGSPDELRSYLDQLGQYLAVVSRPRFGKRKPTFPDIPSAITTPRLQQYIDHQRMLNNLLNREDDETYKLQYKPAAIRNSKDLYDMLFTTRRENGNNDHHQYYLMQQDVTNADIGLDSN</sequence>
<evidence type="ECO:0000256" key="1">
    <source>
        <dbReference type="ARBA" id="ARBA00004613"/>
    </source>
</evidence>
<comment type="similarity">
    <text evidence="2 4">Belongs to the NPY family.</text>
</comment>
<keyword evidence="3" id="KW-0964">Secreted</keyword>
<keyword evidence="5" id="KW-0812">Transmembrane</keyword>
<gene>
    <name evidence="6" type="primary">NPY</name>
    <name evidence="6" type="ORF">g.3222</name>
</gene>
<dbReference type="SMART" id="SM00309">
    <property type="entry name" value="PAH"/>
    <property type="match status" value="1"/>
</dbReference>
<dbReference type="GO" id="GO:0007218">
    <property type="term" value="P:neuropeptide signaling pathway"/>
    <property type="evidence" value="ECO:0007669"/>
    <property type="project" value="UniProtKB-KW"/>
</dbReference>
<dbReference type="PROSITE" id="PS00265">
    <property type="entry name" value="PANCREATIC_HORMONE_1"/>
    <property type="match status" value="1"/>
</dbReference>
<keyword evidence="5" id="KW-1133">Transmembrane helix</keyword>
<dbReference type="InterPro" id="IPR001955">
    <property type="entry name" value="Pancreatic_hormone-like"/>
</dbReference>
<dbReference type="Pfam" id="PF00159">
    <property type="entry name" value="Hormone_3"/>
    <property type="match status" value="1"/>
</dbReference>
<reference evidence="6" key="1">
    <citation type="submission" date="2018-04" db="EMBL/GenBank/DDBJ databases">
        <title>Transcriptome of Schizaphis graminum biotype I.</title>
        <authorList>
            <person name="Scully E.D."/>
            <person name="Geib S.M."/>
            <person name="Palmer N.A."/>
            <person name="Koch K."/>
            <person name="Bradshaw J."/>
            <person name="Heng-Moss T."/>
            <person name="Sarath G."/>
        </authorList>
    </citation>
    <scope>NUCLEOTIDE SEQUENCE</scope>
</reference>
<evidence type="ECO:0000313" key="6">
    <source>
        <dbReference type="EMBL" id="MBY24533.1"/>
    </source>
</evidence>
<name>A0A2S2P4Z8_SCHGA</name>
<dbReference type="InterPro" id="IPR020392">
    <property type="entry name" value="Pancreatic_hormone-like_CS"/>
</dbReference>
<evidence type="ECO:0000256" key="3">
    <source>
        <dbReference type="ARBA" id="ARBA00022525"/>
    </source>
</evidence>
<comment type="subcellular location">
    <subcellularLocation>
        <location evidence="1">Secreted</location>
    </subcellularLocation>
</comment>
<proteinExistence type="inferred from homology"/>
<dbReference type="PROSITE" id="PS50276">
    <property type="entry name" value="PANCREATIC_HORMONE_2"/>
    <property type="match status" value="1"/>
</dbReference>
<dbReference type="GO" id="GO:0005179">
    <property type="term" value="F:hormone activity"/>
    <property type="evidence" value="ECO:0007669"/>
    <property type="project" value="InterPro"/>
</dbReference>
<dbReference type="GO" id="GO:0005576">
    <property type="term" value="C:extracellular region"/>
    <property type="evidence" value="ECO:0007669"/>
    <property type="project" value="UniProtKB-SubCell"/>
</dbReference>
<accession>A0A2S2P4Z8</accession>
<dbReference type="EMBL" id="GGMR01011914">
    <property type="protein sequence ID" value="MBY24533.1"/>
    <property type="molecule type" value="Transcribed_RNA"/>
</dbReference>
<evidence type="ECO:0000256" key="5">
    <source>
        <dbReference type="SAM" id="Phobius"/>
    </source>
</evidence>
<dbReference type="CDD" id="cd00126">
    <property type="entry name" value="PAH"/>
    <property type="match status" value="1"/>
</dbReference>
<keyword evidence="6" id="KW-0527">Neuropeptide</keyword>
<keyword evidence="5" id="KW-0472">Membrane</keyword>